<reference evidence="3" key="1">
    <citation type="submission" date="2021-06" db="EMBL/GenBank/DDBJ databases">
        <title>Novel Mycoplasma species detected in California sea lions (Zalophus californianus) from the USA.</title>
        <authorList>
            <person name="Volokhov D.V."/>
            <person name="Furtak V.A."/>
            <person name="Zagorodnyaya T.A."/>
        </authorList>
    </citation>
    <scope>NUCLEOTIDE SEQUENCE [LARGE SCALE GENOMIC DNA]</scope>
    <source>
        <strain evidence="3">CSL 5346</strain>
    </source>
</reference>
<keyword evidence="2" id="KW-1133">Transmembrane helix</keyword>
<accession>A0ABS6DP57</accession>
<evidence type="ECO:0000256" key="1">
    <source>
        <dbReference type="SAM" id="MobiDB-lite"/>
    </source>
</evidence>
<evidence type="ECO:0000256" key="2">
    <source>
        <dbReference type="SAM" id="Phobius"/>
    </source>
</evidence>
<protein>
    <recommendedName>
        <fullName evidence="5">DUF3899 domain-containing protein</fullName>
    </recommendedName>
</protein>
<feature type="transmembrane region" description="Helical" evidence="2">
    <location>
        <begin position="219"/>
        <end position="240"/>
    </location>
</feature>
<dbReference type="RefSeq" id="WP_216488273.1">
    <property type="nucleotide sequence ID" value="NZ_JAHMHH010000001.1"/>
</dbReference>
<feature type="transmembrane region" description="Helical" evidence="2">
    <location>
        <begin position="160"/>
        <end position="180"/>
    </location>
</feature>
<sequence length="304" mass="35983">MQLKPWNQEHKNPNDDSQHTATMSINNTIESKSFASTKTKDPEGIIPNSIMRIYNWENLSKIFNILISSVLLVTSSILIILLALKPTLFKLEKTPWIWYVLIGVFMLFVLWKWINDVIEFSSLKRSIKDYRETILRQEKTTPAFIGILYRKLVLRQTSHNWITIATVFYFGIFTLIFWAIKDSQWIQYGDLVHKDTNNPAFVLDFKTWINNSFPNPINWVYLFTGIIFLIVLIHIMWAILRKVRITNIRDSFGLETEIIQKIQEEKAKQNRFYAKIFLISILLVLILPFIIYIFTKKIFLRKRG</sequence>
<keyword evidence="2" id="KW-0472">Membrane</keyword>
<feature type="region of interest" description="Disordered" evidence="1">
    <location>
        <begin position="1"/>
        <end position="21"/>
    </location>
</feature>
<organism evidence="3 4">
    <name type="scientific">Mycoplasma zalophi</name>
    <dbReference type="NCBI Taxonomy" id="191287"/>
    <lineage>
        <taxon>Bacteria</taxon>
        <taxon>Bacillati</taxon>
        <taxon>Mycoplasmatota</taxon>
        <taxon>Mollicutes</taxon>
        <taxon>Mycoplasmataceae</taxon>
        <taxon>Mycoplasma</taxon>
    </lineage>
</organism>
<gene>
    <name evidence="3" type="ORF">KQ875_00300</name>
</gene>
<feature type="transmembrane region" description="Helical" evidence="2">
    <location>
        <begin position="62"/>
        <end position="84"/>
    </location>
</feature>
<proteinExistence type="predicted"/>
<keyword evidence="2" id="KW-0812">Transmembrane</keyword>
<dbReference type="InterPro" id="IPR059214">
    <property type="entry name" value="MSC_0882-like"/>
</dbReference>
<keyword evidence="4" id="KW-1185">Reference proteome</keyword>
<feature type="transmembrane region" description="Helical" evidence="2">
    <location>
        <begin position="96"/>
        <end position="114"/>
    </location>
</feature>
<dbReference type="Proteomes" id="UP000718793">
    <property type="component" value="Unassembled WGS sequence"/>
</dbReference>
<dbReference type="NCBIfam" id="NF045846">
    <property type="entry name" value="MSC0882_dom"/>
    <property type="match status" value="1"/>
</dbReference>
<dbReference type="EMBL" id="JAHMHH010000001">
    <property type="protein sequence ID" value="MBU4692038.1"/>
    <property type="molecule type" value="Genomic_DNA"/>
</dbReference>
<evidence type="ECO:0000313" key="3">
    <source>
        <dbReference type="EMBL" id="MBU4692038.1"/>
    </source>
</evidence>
<feature type="transmembrane region" description="Helical" evidence="2">
    <location>
        <begin position="272"/>
        <end position="294"/>
    </location>
</feature>
<comment type="caution">
    <text evidence="3">The sequence shown here is derived from an EMBL/GenBank/DDBJ whole genome shotgun (WGS) entry which is preliminary data.</text>
</comment>
<evidence type="ECO:0008006" key="5">
    <source>
        <dbReference type="Google" id="ProtNLM"/>
    </source>
</evidence>
<feature type="compositionally biased region" description="Basic and acidic residues" evidence="1">
    <location>
        <begin position="7"/>
        <end position="18"/>
    </location>
</feature>
<name>A0ABS6DP57_9MOLU</name>
<evidence type="ECO:0000313" key="4">
    <source>
        <dbReference type="Proteomes" id="UP000718793"/>
    </source>
</evidence>